<feature type="region of interest" description="Disordered" evidence="8">
    <location>
        <begin position="79"/>
        <end position="99"/>
    </location>
</feature>
<comment type="caution">
    <text evidence="10">The sequence shown here is derived from an EMBL/GenBank/DDBJ whole genome shotgun (WGS) entry which is preliminary data.</text>
</comment>
<sequence>MVLSAVAKRKLKLNLDAEIEASGSCSGQSSQHSHSSPPTDIQHSADSHDIAINAFFHDADIQQTQREWELEQENIEQLKHTRNSRKKLKPSSADAAIAAATDTATEKTRKYKRKQKQKAQHYDYNCVSNFATCSATTFFGDRYILVGFDAHATLILAGKFTLQVLKGTLSILGARIGASVQHHRIYAPTCYPLPTLSSGDSSGNGDSLAIDSDSVPPSLAHNQLVVRLSPLDDGLEGLGNALPDFRHAFASPYAGVYDGWRVVEGMYPVRVVLLCLSLTGTKNPAQILESTPNTYAFLTPPSWTSAATQIARNAFHSPQPYIAIVKGGRNTGKSAFSRYLCNALRGEATHANVAYLECDVGQSEFMPSGCVSLHLIDEFLLGPPFTHPRIPSKAHFVGELSPANDPVGYIDAVRDLIEFYQREIAHSHAHHTHNYTPIPLIINTQGWVKGLGAEMLQGICDAAGIFELIEMSQSVSAAEEGVEDDTYADNHADIPANEDISTPARNVNHMIIDAIATADNPMLSRYHSADYRNLSMTTYFHANIPEKAENVPNNSPTQISDVRWDFSKPLTHFTPLTVDYANDLAYVCILHGEDVIYEHTLMAMNASVVALMEGHVEGVCEGGIEADERLTRRDNLLTHKDSRVLGYGLIRAVDSSVNQLQLLTPLTPKTCRRVHVLAKGKVDLPIYASLDWTKEVMDYGSIPYITNEATVGEGAQKRKVRRDIQRKPGSSGNNT</sequence>
<dbReference type="Proteomes" id="UP000306954">
    <property type="component" value="Unassembled WGS sequence"/>
</dbReference>
<dbReference type="AlphaFoldDB" id="A0A4T0H0N5"/>
<keyword evidence="7" id="KW-0067">ATP-binding</keyword>
<feature type="compositionally biased region" description="Low complexity" evidence="8">
    <location>
        <begin position="23"/>
        <end position="36"/>
    </location>
</feature>
<evidence type="ECO:0000256" key="1">
    <source>
        <dbReference type="ARBA" id="ARBA00011003"/>
    </source>
</evidence>
<feature type="domain" description="Clp1 P-loop" evidence="9">
    <location>
        <begin position="327"/>
        <end position="474"/>
    </location>
</feature>
<feature type="region of interest" description="Disordered" evidence="8">
    <location>
        <begin position="715"/>
        <end position="735"/>
    </location>
</feature>
<evidence type="ECO:0000256" key="5">
    <source>
        <dbReference type="ARBA" id="ARBA00022741"/>
    </source>
</evidence>
<dbReference type="GO" id="GO:0051731">
    <property type="term" value="F:polynucleotide 5'-hydroxyl-kinase activity"/>
    <property type="evidence" value="ECO:0007669"/>
    <property type="project" value="InterPro"/>
</dbReference>
<proteinExistence type="inferred from homology"/>
<evidence type="ECO:0000256" key="7">
    <source>
        <dbReference type="ARBA" id="ARBA00022840"/>
    </source>
</evidence>
<dbReference type="GO" id="GO:0005634">
    <property type="term" value="C:nucleus"/>
    <property type="evidence" value="ECO:0007669"/>
    <property type="project" value="TreeGrafter"/>
</dbReference>
<dbReference type="GO" id="GO:0005524">
    <property type="term" value="F:ATP binding"/>
    <property type="evidence" value="ECO:0007669"/>
    <property type="project" value="UniProtKB-KW"/>
</dbReference>
<feature type="region of interest" description="Disordered" evidence="8">
    <location>
        <begin position="23"/>
        <end position="44"/>
    </location>
</feature>
<dbReference type="PANTHER" id="PTHR12755">
    <property type="entry name" value="CLEAVAGE/POLYADENYLATION FACTOR IA SUBUNIT CLP1P"/>
    <property type="match status" value="1"/>
</dbReference>
<dbReference type="EMBL" id="SPOF01000047">
    <property type="protein sequence ID" value="TIB09073.1"/>
    <property type="molecule type" value="Genomic_DNA"/>
</dbReference>
<evidence type="ECO:0000256" key="2">
    <source>
        <dbReference type="ARBA" id="ARBA00018706"/>
    </source>
</evidence>
<name>A0A4T0H0N5_WALIC</name>
<evidence type="ECO:0000259" key="9">
    <source>
        <dbReference type="Pfam" id="PF16575"/>
    </source>
</evidence>
<reference evidence="10 11" key="1">
    <citation type="submission" date="2019-03" db="EMBL/GenBank/DDBJ databases">
        <title>Sequencing 23 genomes of Wallemia ichthyophaga.</title>
        <authorList>
            <person name="Gostincar C."/>
        </authorList>
    </citation>
    <scope>NUCLEOTIDE SEQUENCE [LARGE SCALE GENOMIC DNA]</scope>
    <source>
        <strain evidence="10 11">EXF-8621</strain>
    </source>
</reference>
<accession>A0A4T0H0N5</accession>
<dbReference type="InterPro" id="IPR032319">
    <property type="entry name" value="CLP1_P"/>
</dbReference>
<keyword evidence="6" id="KW-0418">Kinase</keyword>
<evidence type="ECO:0000313" key="10">
    <source>
        <dbReference type="EMBL" id="TIB09073.1"/>
    </source>
</evidence>
<dbReference type="InterPro" id="IPR045116">
    <property type="entry name" value="Clp1/Grc3"/>
</dbReference>
<evidence type="ECO:0000256" key="6">
    <source>
        <dbReference type="ARBA" id="ARBA00022777"/>
    </source>
</evidence>
<dbReference type="PANTHER" id="PTHR12755:SF3">
    <property type="entry name" value="POLYNUCLEOTIDE 5'-HYDROXYL-KINASE NOL9"/>
    <property type="match status" value="1"/>
</dbReference>
<dbReference type="Pfam" id="PF16575">
    <property type="entry name" value="CLP1_P"/>
    <property type="match status" value="1"/>
</dbReference>
<dbReference type="InterPro" id="IPR027417">
    <property type="entry name" value="P-loop_NTPase"/>
</dbReference>
<dbReference type="GO" id="GO:0000448">
    <property type="term" value="P:cleavage in ITS2 between 5.8S rRNA and LSU-rRNA of tricistronic rRNA transcript (SSU-rRNA, 5.8S rRNA, LSU-rRNA)"/>
    <property type="evidence" value="ECO:0007669"/>
    <property type="project" value="TreeGrafter"/>
</dbReference>
<gene>
    <name evidence="10" type="ORF">E3P90_03421</name>
</gene>
<protein>
    <recommendedName>
        <fullName evidence="3">Polynucleotide 5'-hydroxyl-kinase GRC3</fullName>
    </recommendedName>
    <alternativeName>
        <fullName evidence="2">Polynucleotide 5'-hydroxyl-kinase grc3</fullName>
    </alternativeName>
</protein>
<evidence type="ECO:0000256" key="8">
    <source>
        <dbReference type="SAM" id="MobiDB-lite"/>
    </source>
</evidence>
<evidence type="ECO:0000256" key="4">
    <source>
        <dbReference type="ARBA" id="ARBA00022679"/>
    </source>
</evidence>
<organism evidence="10 11">
    <name type="scientific">Wallemia ichthyophaga</name>
    <dbReference type="NCBI Taxonomy" id="245174"/>
    <lineage>
        <taxon>Eukaryota</taxon>
        <taxon>Fungi</taxon>
        <taxon>Dikarya</taxon>
        <taxon>Basidiomycota</taxon>
        <taxon>Wallemiomycotina</taxon>
        <taxon>Wallemiomycetes</taxon>
        <taxon>Wallemiales</taxon>
        <taxon>Wallemiaceae</taxon>
        <taxon>Wallemia</taxon>
    </lineage>
</organism>
<comment type="similarity">
    <text evidence="1">Belongs to the Clp1 family. NOL9/GRC3 subfamily.</text>
</comment>
<evidence type="ECO:0000256" key="3">
    <source>
        <dbReference type="ARBA" id="ARBA00019824"/>
    </source>
</evidence>
<evidence type="ECO:0000313" key="11">
    <source>
        <dbReference type="Proteomes" id="UP000306954"/>
    </source>
</evidence>
<keyword evidence="5" id="KW-0547">Nucleotide-binding</keyword>
<feature type="compositionally biased region" description="Basic residues" evidence="8">
    <location>
        <begin position="80"/>
        <end position="89"/>
    </location>
</feature>
<keyword evidence="4" id="KW-0808">Transferase</keyword>
<dbReference type="Gene3D" id="3.40.50.300">
    <property type="entry name" value="P-loop containing nucleotide triphosphate hydrolases"/>
    <property type="match status" value="1"/>
</dbReference>